<organism evidence="3 4">
    <name type="scientific">Podospora didyma</name>
    <dbReference type="NCBI Taxonomy" id="330526"/>
    <lineage>
        <taxon>Eukaryota</taxon>
        <taxon>Fungi</taxon>
        <taxon>Dikarya</taxon>
        <taxon>Ascomycota</taxon>
        <taxon>Pezizomycotina</taxon>
        <taxon>Sordariomycetes</taxon>
        <taxon>Sordariomycetidae</taxon>
        <taxon>Sordariales</taxon>
        <taxon>Podosporaceae</taxon>
        <taxon>Podospora</taxon>
    </lineage>
</organism>
<feature type="region of interest" description="Disordered" evidence="2">
    <location>
        <begin position="46"/>
        <end position="70"/>
    </location>
</feature>
<dbReference type="SUPFAM" id="SSF48403">
    <property type="entry name" value="Ankyrin repeat"/>
    <property type="match status" value="1"/>
</dbReference>
<accession>A0AAE0U3T9</accession>
<keyword evidence="1" id="KW-0040">ANK repeat</keyword>
<evidence type="ECO:0000313" key="4">
    <source>
        <dbReference type="Proteomes" id="UP001285441"/>
    </source>
</evidence>
<keyword evidence="4" id="KW-1185">Reference proteome</keyword>
<gene>
    <name evidence="3" type="ORF">B0H63DRAFT_537959</name>
</gene>
<dbReference type="SMART" id="SM00248">
    <property type="entry name" value="ANK"/>
    <property type="match status" value="2"/>
</dbReference>
<comment type="caution">
    <text evidence="3">The sequence shown here is derived from an EMBL/GenBank/DDBJ whole genome shotgun (WGS) entry which is preliminary data.</text>
</comment>
<protein>
    <recommendedName>
        <fullName evidence="5">Ankyrin</fullName>
    </recommendedName>
</protein>
<name>A0AAE0U3T9_9PEZI</name>
<dbReference type="EMBL" id="JAULSW010000002">
    <property type="protein sequence ID" value="KAK3389856.1"/>
    <property type="molecule type" value="Genomic_DNA"/>
</dbReference>
<dbReference type="InterPro" id="IPR036770">
    <property type="entry name" value="Ankyrin_rpt-contain_sf"/>
</dbReference>
<dbReference type="Pfam" id="PF13606">
    <property type="entry name" value="Ank_3"/>
    <property type="match status" value="1"/>
</dbReference>
<evidence type="ECO:0000256" key="2">
    <source>
        <dbReference type="SAM" id="MobiDB-lite"/>
    </source>
</evidence>
<dbReference type="Gene3D" id="1.25.40.20">
    <property type="entry name" value="Ankyrin repeat-containing domain"/>
    <property type="match status" value="1"/>
</dbReference>
<sequence>MARGADMHCVDEHGLSLLHRAVLAQRVDLIKFLVDNGEDINRRITVPDGYDPLAGRENSEDGDSVPSDDHGSVVQLLTRYTTESQLTPIQLAVLANRQNSVTALIGCHAALHAFCYPAMPLYFGAIRHGTALSEELQKVGSKPLPRDITLSALIAMADILRIDIQGDGEGLTDPCMKSLGRSLSDLQNMHEEQGKTAQTILFHGLEKYQDLYLSTLSKRVLEIVEEVFGKSEKAKATALDGKSKRRWFQEHSRSSNMVAEFGSAGVLALEPPMATST</sequence>
<dbReference type="Proteomes" id="UP001285441">
    <property type="component" value="Unassembled WGS sequence"/>
</dbReference>
<evidence type="ECO:0008006" key="5">
    <source>
        <dbReference type="Google" id="ProtNLM"/>
    </source>
</evidence>
<reference evidence="3" key="2">
    <citation type="submission" date="2023-06" db="EMBL/GenBank/DDBJ databases">
        <authorList>
            <consortium name="Lawrence Berkeley National Laboratory"/>
            <person name="Haridas S."/>
            <person name="Hensen N."/>
            <person name="Bonometti L."/>
            <person name="Westerberg I."/>
            <person name="Brannstrom I.O."/>
            <person name="Guillou S."/>
            <person name="Cros-Aarteil S."/>
            <person name="Calhoun S."/>
            <person name="Kuo A."/>
            <person name="Mondo S."/>
            <person name="Pangilinan J."/>
            <person name="Riley R."/>
            <person name="LaButti K."/>
            <person name="Andreopoulos B."/>
            <person name="Lipzen A."/>
            <person name="Chen C."/>
            <person name="Yanf M."/>
            <person name="Daum C."/>
            <person name="Ng V."/>
            <person name="Clum A."/>
            <person name="Steindorff A."/>
            <person name="Ohm R."/>
            <person name="Martin F."/>
            <person name="Silar P."/>
            <person name="Natvig D."/>
            <person name="Lalanne C."/>
            <person name="Gautier V."/>
            <person name="Ament-velasquez S.L."/>
            <person name="Kruys A."/>
            <person name="Hutchinson M.I."/>
            <person name="Powell A.J."/>
            <person name="Barry K."/>
            <person name="Miller A.N."/>
            <person name="Grigoriev I.V."/>
            <person name="Debuchy R."/>
            <person name="Gladieux P."/>
            <person name="Thoren M.H."/>
            <person name="Johannesson H."/>
        </authorList>
    </citation>
    <scope>NUCLEOTIDE SEQUENCE</scope>
    <source>
        <strain evidence="3">CBS 232.78</strain>
    </source>
</reference>
<reference evidence="3" key="1">
    <citation type="journal article" date="2023" name="Mol. Phylogenet. Evol.">
        <title>Genome-scale phylogeny and comparative genomics of the fungal order Sordariales.</title>
        <authorList>
            <person name="Hensen N."/>
            <person name="Bonometti L."/>
            <person name="Westerberg I."/>
            <person name="Brannstrom I.O."/>
            <person name="Guillou S."/>
            <person name="Cros-Aarteil S."/>
            <person name="Calhoun S."/>
            <person name="Haridas S."/>
            <person name="Kuo A."/>
            <person name="Mondo S."/>
            <person name="Pangilinan J."/>
            <person name="Riley R."/>
            <person name="LaButti K."/>
            <person name="Andreopoulos B."/>
            <person name="Lipzen A."/>
            <person name="Chen C."/>
            <person name="Yan M."/>
            <person name="Daum C."/>
            <person name="Ng V."/>
            <person name="Clum A."/>
            <person name="Steindorff A."/>
            <person name="Ohm R.A."/>
            <person name="Martin F."/>
            <person name="Silar P."/>
            <person name="Natvig D.O."/>
            <person name="Lalanne C."/>
            <person name="Gautier V."/>
            <person name="Ament-Velasquez S.L."/>
            <person name="Kruys A."/>
            <person name="Hutchinson M.I."/>
            <person name="Powell A.J."/>
            <person name="Barry K."/>
            <person name="Miller A.N."/>
            <person name="Grigoriev I.V."/>
            <person name="Debuchy R."/>
            <person name="Gladieux P."/>
            <person name="Hiltunen Thoren M."/>
            <person name="Johannesson H."/>
        </authorList>
    </citation>
    <scope>NUCLEOTIDE SEQUENCE</scope>
    <source>
        <strain evidence="3">CBS 232.78</strain>
    </source>
</reference>
<evidence type="ECO:0000313" key="3">
    <source>
        <dbReference type="EMBL" id="KAK3389856.1"/>
    </source>
</evidence>
<evidence type="ECO:0000256" key="1">
    <source>
        <dbReference type="PROSITE-ProRule" id="PRU00023"/>
    </source>
</evidence>
<feature type="repeat" description="ANK" evidence="1">
    <location>
        <begin position="13"/>
        <end position="45"/>
    </location>
</feature>
<dbReference type="PROSITE" id="PS50088">
    <property type="entry name" value="ANK_REPEAT"/>
    <property type="match status" value="1"/>
</dbReference>
<dbReference type="InterPro" id="IPR002110">
    <property type="entry name" value="Ankyrin_rpt"/>
</dbReference>
<dbReference type="PROSITE" id="PS50297">
    <property type="entry name" value="ANK_REP_REGION"/>
    <property type="match status" value="1"/>
</dbReference>
<dbReference type="AlphaFoldDB" id="A0AAE0U3T9"/>
<proteinExistence type="predicted"/>